<accession>A0A9P8HX21</accession>
<dbReference type="GO" id="GO:0003676">
    <property type="term" value="F:nucleic acid binding"/>
    <property type="evidence" value="ECO:0007669"/>
    <property type="project" value="InterPro"/>
</dbReference>
<dbReference type="InterPro" id="IPR036397">
    <property type="entry name" value="RNaseH_sf"/>
</dbReference>
<dbReference type="PANTHER" id="PTHR11046:SF0">
    <property type="entry name" value="OLIGORIBONUCLEASE, MITOCHONDRIAL"/>
    <property type="match status" value="1"/>
</dbReference>
<comment type="similarity">
    <text evidence="1">Belongs to the oligoribonuclease family.</text>
</comment>
<proteinExistence type="inferred from homology"/>
<keyword evidence="4" id="KW-0269">Exonuclease</keyword>
<dbReference type="InterPro" id="IPR013520">
    <property type="entry name" value="Ribonucl_H"/>
</dbReference>
<dbReference type="CDD" id="cd06135">
    <property type="entry name" value="Orn"/>
    <property type="match status" value="1"/>
</dbReference>
<keyword evidence="3" id="KW-0378">Hydrolase</keyword>
<dbReference type="SUPFAM" id="SSF53098">
    <property type="entry name" value="Ribonuclease H-like"/>
    <property type="match status" value="1"/>
</dbReference>
<dbReference type="NCBIfam" id="NF003765">
    <property type="entry name" value="PRK05359.1"/>
    <property type="match status" value="1"/>
</dbReference>
<evidence type="ECO:0000256" key="4">
    <source>
        <dbReference type="ARBA" id="ARBA00022839"/>
    </source>
</evidence>
<sequence length="177" mass="19921">MPASQMTGLDPSTDSILQIFCFVTDHNLNLIDREGWGTFVHHPKPVLDAMGEWCTRTHASTGLTEAVLASEVTPEQAASGLLRYILTHVPEAGKALLAGNTVHADRAFLSKPPYDRVLAYLHYRIFDVSTIKEATRRWGSDKMLQQIPRKKGLHEARQDILESIEEARYYQKALFSN</sequence>
<dbReference type="OrthoDB" id="270189at2759"/>
<dbReference type="GO" id="GO:0000175">
    <property type="term" value="F:3'-5'-RNA exonuclease activity"/>
    <property type="evidence" value="ECO:0007669"/>
    <property type="project" value="InterPro"/>
</dbReference>
<evidence type="ECO:0000256" key="2">
    <source>
        <dbReference type="ARBA" id="ARBA00022722"/>
    </source>
</evidence>
<evidence type="ECO:0000256" key="3">
    <source>
        <dbReference type="ARBA" id="ARBA00022801"/>
    </source>
</evidence>
<name>A0A9P8HX21_9PEZI</name>
<feature type="domain" description="Exonuclease" evidence="5">
    <location>
        <begin position="6"/>
        <end position="176"/>
    </location>
</feature>
<evidence type="ECO:0000256" key="1">
    <source>
        <dbReference type="ARBA" id="ARBA00009921"/>
    </source>
</evidence>
<evidence type="ECO:0000313" key="6">
    <source>
        <dbReference type="EMBL" id="KAH0541435.1"/>
    </source>
</evidence>
<dbReference type="InterPro" id="IPR022894">
    <property type="entry name" value="Oligoribonuclease"/>
</dbReference>
<dbReference type="Proteomes" id="UP000698800">
    <property type="component" value="Unassembled WGS sequence"/>
</dbReference>
<dbReference type="Pfam" id="PF00929">
    <property type="entry name" value="RNase_T"/>
    <property type="match status" value="1"/>
</dbReference>
<protein>
    <recommendedName>
        <fullName evidence="5">Exonuclease domain-containing protein</fullName>
    </recommendedName>
</protein>
<evidence type="ECO:0000313" key="7">
    <source>
        <dbReference type="Proteomes" id="UP000698800"/>
    </source>
</evidence>
<reference evidence="6" key="1">
    <citation type="submission" date="2021-03" db="EMBL/GenBank/DDBJ databases">
        <title>Comparative genomics and phylogenomic investigation of the class Geoglossomycetes provide insights into ecological specialization and systematics.</title>
        <authorList>
            <person name="Melie T."/>
            <person name="Pirro S."/>
            <person name="Miller A.N."/>
            <person name="Quandt A."/>
        </authorList>
    </citation>
    <scope>NUCLEOTIDE SEQUENCE</scope>
    <source>
        <strain evidence="6">GBOQ0MN5Z8</strain>
    </source>
</reference>
<evidence type="ECO:0000259" key="5">
    <source>
        <dbReference type="SMART" id="SM00479"/>
    </source>
</evidence>
<keyword evidence="2" id="KW-0540">Nuclease</keyword>
<dbReference type="AlphaFoldDB" id="A0A9P8HX21"/>
<comment type="caution">
    <text evidence="6">The sequence shown here is derived from an EMBL/GenBank/DDBJ whole genome shotgun (WGS) entry which is preliminary data.</text>
</comment>
<keyword evidence="7" id="KW-1185">Reference proteome</keyword>
<dbReference type="InterPro" id="IPR012337">
    <property type="entry name" value="RNaseH-like_sf"/>
</dbReference>
<dbReference type="PANTHER" id="PTHR11046">
    <property type="entry name" value="OLIGORIBONUCLEASE, MITOCHONDRIAL"/>
    <property type="match status" value="1"/>
</dbReference>
<gene>
    <name evidence="6" type="ORF">FGG08_004125</name>
</gene>
<organism evidence="6 7">
    <name type="scientific">Glutinoglossum americanum</name>
    <dbReference type="NCBI Taxonomy" id="1670608"/>
    <lineage>
        <taxon>Eukaryota</taxon>
        <taxon>Fungi</taxon>
        <taxon>Dikarya</taxon>
        <taxon>Ascomycota</taxon>
        <taxon>Pezizomycotina</taxon>
        <taxon>Geoglossomycetes</taxon>
        <taxon>Geoglossales</taxon>
        <taxon>Geoglossaceae</taxon>
        <taxon>Glutinoglossum</taxon>
    </lineage>
</organism>
<dbReference type="GO" id="GO:0005739">
    <property type="term" value="C:mitochondrion"/>
    <property type="evidence" value="ECO:0007669"/>
    <property type="project" value="TreeGrafter"/>
</dbReference>
<dbReference type="EMBL" id="JAGHQL010000079">
    <property type="protein sequence ID" value="KAH0541435.1"/>
    <property type="molecule type" value="Genomic_DNA"/>
</dbReference>
<dbReference type="SMART" id="SM00479">
    <property type="entry name" value="EXOIII"/>
    <property type="match status" value="1"/>
</dbReference>
<dbReference type="Gene3D" id="3.30.420.10">
    <property type="entry name" value="Ribonuclease H-like superfamily/Ribonuclease H"/>
    <property type="match status" value="1"/>
</dbReference>